<keyword evidence="8 14" id="KW-0809">Transit peptide</keyword>
<evidence type="ECO:0000256" key="6">
    <source>
        <dbReference type="ARBA" id="ARBA00022792"/>
    </source>
</evidence>
<dbReference type="PANTHER" id="PTHR12210">
    <property type="entry name" value="DULLARD PROTEIN PHOSPHATASE"/>
    <property type="match status" value="1"/>
</dbReference>
<protein>
    <recommendedName>
        <fullName evidence="14">Mitochondrial import inner membrane translocase subunit TIM50</fullName>
    </recommendedName>
</protein>
<keyword evidence="11 14" id="KW-0496">Mitochondrion</keyword>
<keyword evidence="17" id="KW-1185">Reference proteome</keyword>
<evidence type="ECO:0000256" key="12">
    <source>
        <dbReference type="ARBA" id="ARBA00023136"/>
    </source>
</evidence>
<dbReference type="Pfam" id="PF03031">
    <property type="entry name" value="NIF"/>
    <property type="match status" value="1"/>
</dbReference>
<dbReference type="FunFam" id="3.40.50.1000:FF:000019">
    <property type="entry name" value="Mitochondrial import inner membrane translocase subunit TIM50"/>
    <property type="match status" value="1"/>
</dbReference>
<evidence type="ECO:0000313" key="16">
    <source>
        <dbReference type="EMBL" id="KAJ8918714.1"/>
    </source>
</evidence>
<dbReference type="GO" id="GO:0005744">
    <property type="term" value="C:TIM23 mitochondrial import inner membrane translocase complex"/>
    <property type="evidence" value="ECO:0007669"/>
    <property type="project" value="UniProtKB-UniRule"/>
</dbReference>
<dbReference type="Proteomes" id="UP001159042">
    <property type="component" value="Unassembled WGS sequence"/>
</dbReference>
<evidence type="ECO:0000256" key="14">
    <source>
        <dbReference type="RuleBase" id="RU365079"/>
    </source>
</evidence>
<evidence type="ECO:0000256" key="9">
    <source>
        <dbReference type="ARBA" id="ARBA00022989"/>
    </source>
</evidence>
<keyword evidence="6" id="KW-0999">Mitochondrion inner membrane</keyword>
<comment type="similarity">
    <text evidence="3 14">Belongs to the TIM50 family.</text>
</comment>
<dbReference type="SUPFAM" id="SSF56784">
    <property type="entry name" value="HAD-like"/>
    <property type="match status" value="1"/>
</dbReference>
<proteinExistence type="inferred from homology"/>
<dbReference type="CDD" id="cd07521">
    <property type="entry name" value="HAD_FCP1-like"/>
    <property type="match status" value="1"/>
</dbReference>
<dbReference type="Gene3D" id="3.40.50.1000">
    <property type="entry name" value="HAD superfamily/HAD-like"/>
    <property type="match status" value="1"/>
</dbReference>
<feature type="transmembrane region" description="Helical" evidence="14">
    <location>
        <begin position="85"/>
        <end position="103"/>
    </location>
</feature>
<evidence type="ECO:0000256" key="3">
    <source>
        <dbReference type="ARBA" id="ARBA00006344"/>
    </source>
</evidence>
<evidence type="ECO:0000256" key="4">
    <source>
        <dbReference type="ARBA" id="ARBA00022448"/>
    </source>
</evidence>
<comment type="function">
    <text evidence="1 14">Essential component of the TIM23 complex, a complex that mediates the translocation of transit peptide-containing proteins across the mitochondrial inner membrane.</text>
</comment>
<comment type="subcellular location">
    <subcellularLocation>
        <location evidence="2 14">Mitochondrion inner membrane</location>
        <topology evidence="2 14">Single-pass membrane protein</topology>
    </subcellularLocation>
</comment>
<dbReference type="PROSITE" id="PS50969">
    <property type="entry name" value="FCP1"/>
    <property type="match status" value="1"/>
</dbReference>
<evidence type="ECO:0000313" key="17">
    <source>
        <dbReference type="Proteomes" id="UP001159042"/>
    </source>
</evidence>
<feature type="domain" description="FCP1 homology" evidence="15">
    <location>
        <begin position="162"/>
        <end position="305"/>
    </location>
</feature>
<organism evidence="16 17">
    <name type="scientific">Exocentrus adspersus</name>
    <dbReference type="NCBI Taxonomy" id="1586481"/>
    <lineage>
        <taxon>Eukaryota</taxon>
        <taxon>Metazoa</taxon>
        <taxon>Ecdysozoa</taxon>
        <taxon>Arthropoda</taxon>
        <taxon>Hexapoda</taxon>
        <taxon>Insecta</taxon>
        <taxon>Pterygota</taxon>
        <taxon>Neoptera</taxon>
        <taxon>Endopterygota</taxon>
        <taxon>Coleoptera</taxon>
        <taxon>Polyphaga</taxon>
        <taxon>Cucujiformia</taxon>
        <taxon>Chrysomeloidea</taxon>
        <taxon>Cerambycidae</taxon>
        <taxon>Lamiinae</taxon>
        <taxon>Acanthocinini</taxon>
        <taxon>Exocentrus</taxon>
    </lineage>
</organism>
<keyword evidence="7 14" id="KW-0653">Protein transport</keyword>
<sequence length="369" mass="43278">MMRMSYRTFSIIKKVFKPNSIFIDRKNCRAVIKLPYAQSVFYSNDVKTKSLLGNIISKDGGENKEQEKTNEEKSQREQSWRAMKLTLAFFGVSFTCMGVYLVFTLGAPEKDMDGVPIRDEFSDQNIIKQYIMRTYRELDYYRRLIKEPSREKLLPDPLEYPYLQPKYTLVLELTDVLVHPDWTYNTGWRFKKRPLLDYFLESLHGSYEIVIYTAEQGMTVFPLIEAIDPKNIIAYKLVRDATHFSGGHHVKSLNNLNRDLSKVICIDWNPKNVKFNPENLLNVKRWTGNDDDTSLLDLAALLKTIADNDIEDVREVLKYYSNYDDPINAFREKQKKLIEELEAQAAAKREQETSKVSRWTPNIFSRRPF</sequence>
<dbReference type="InterPro" id="IPR004274">
    <property type="entry name" value="FCP1_dom"/>
</dbReference>
<evidence type="ECO:0000256" key="13">
    <source>
        <dbReference type="ARBA" id="ARBA00061911"/>
    </source>
</evidence>
<gene>
    <name evidence="16" type="ORF">NQ315_015034</name>
</gene>
<keyword evidence="10 14" id="KW-0811">Translocation</keyword>
<keyword evidence="12 14" id="KW-0472">Membrane</keyword>
<evidence type="ECO:0000256" key="10">
    <source>
        <dbReference type="ARBA" id="ARBA00023010"/>
    </source>
</evidence>
<evidence type="ECO:0000256" key="8">
    <source>
        <dbReference type="ARBA" id="ARBA00022946"/>
    </source>
</evidence>
<evidence type="ECO:0000256" key="2">
    <source>
        <dbReference type="ARBA" id="ARBA00004434"/>
    </source>
</evidence>
<dbReference type="InterPro" id="IPR050365">
    <property type="entry name" value="TIM50"/>
</dbReference>
<evidence type="ECO:0000256" key="1">
    <source>
        <dbReference type="ARBA" id="ARBA00002959"/>
    </source>
</evidence>
<comment type="caution">
    <text evidence="16">The sequence shown here is derived from an EMBL/GenBank/DDBJ whole genome shotgun (WGS) entry which is preliminary data.</text>
</comment>
<evidence type="ECO:0000256" key="5">
    <source>
        <dbReference type="ARBA" id="ARBA00022692"/>
    </source>
</evidence>
<keyword evidence="9 14" id="KW-1133">Transmembrane helix</keyword>
<evidence type="ECO:0000256" key="11">
    <source>
        <dbReference type="ARBA" id="ARBA00023128"/>
    </source>
</evidence>
<keyword evidence="5 14" id="KW-0812">Transmembrane</keyword>
<dbReference type="AlphaFoldDB" id="A0AAV8VWU9"/>
<dbReference type="InterPro" id="IPR036412">
    <property type="entry name" value="HAD-like_sf"/>
</dbReference>
<dbReference type="InterPro" id="IPR023214">
    <property type="entry name" value="HAD_sf"/>
</dbReference>
<accession>A0AAV8VWU9</accession>
<dbReference type="EMBL" id="JANEYG010000023">
    <property type="protein sequence ID" value="KAJ8918714.1"/>
    <property type="molecule type" value="Genomic_DNA"/>
</dbReference>
<comment type="subunit">
    <text evidence="13">Component of the TIM23 complex at least composed of Tim23, Tim17 (Tim17a1, Tim17a2 or Tim17b1) and a Tim50.</text>
</comment>
<evidence type="ECO:0000256" key="7">
    <source>
        <dbReference type="ARBA" id="ARBA00022927"/>
    </source>
</evidence>
<reference evidence="16 17" key="1">
    <citation type="journal article" date="2023" name="Insect Mol. Biol.">
        <title>Genome sequencing provides insights into the evolution of gene families encoding plant cell wall-degrading enzymes in longhorned beetles.</title>
        <authorList>
            <person name="Shin N.R."/>
            <person name="Okamura Y."/>
            <person name="Kirsch R."/>
            <person name="Pauchet Y."/>
        </authorList>
    </citation>
    <scope>NUCLEOTIDE SEQUENCE [LARGE SCALE GENOMIC DNA]</scope>
    <source>
        <strain evidence="16">EAD_L_NR</strain>
    </source>
</reference>
<dbReference type="SMART" id="SM00577">
    <property type="entry name" value="CPDc"/>
    <property type="match status" value="1"/>
</dbReference>
<dbReference type="GO" id="GO:0015031">
    <property type="term" value="P:protein transport"/>
    <property type="evidence" value="ECO:0007669"/>
    <property type="project" value="UniProtKB-KW"/>
</dbReference>
<name>A0AAV8VWU9_9CUCU</name>
<evidence type="ECO:0000259" key="15">
    <source>
        <dbReference type="PROSITE" id="PS50969"/>
    </source>
</evidence>
<keyword evidence="4 14" id="KW-0813">Transport</keyword>